<feature type="region of interest" description="Disordered" evidence="2">
    <location>
        <begin position="896"/>
        <end position="968"/>
    </location>
</feature>
<feature type="transmembrane region" description="Helical" evidence="3">
    <location>
        <begin position="189"/>
        <end position="218"/>
    </location>
</feature>
<feature type="compositionally biased region" description="Basic residues" evidence="2">
    <location>
        <begin position="948"/>
        <end position="960"/>
    </location>
</feature>
<proteinExistence type="predicted"/>
<dbReference type="SMART" id="SM00054">
    <property type="entry name" value="EFh"/>
    <property type="match status" value="1"/>
</dbReference>
<dbReference type="Proteomes" id="UP001385951">
    <property type="component" value="Unassembled WGS sequence"/>
</dbReference>
<dbReference type="EMBL" id="JASBNA010000001">
    <property type="protein sequence ID" value="KAK7695592.1"/>
    <property type="molecule type" value="Genomic_DNA"/>
</dbReference>
<dbReference type="InterPro" id="IPR018247">
    <property type="entry name" value="EF_Hand_1_Ca_BS"/>
</dbReference>
<dbReference type="PROSITE" id="PS50222">
    <property type="entry name" value="EF_HAND_2"/>
    <property type="match status" value="1"/>
</dbReference>
<dbReference type="Gene3D" id="1.10.238.10">
    <property type="entry name" value="EF-hand"/>
    <property type="match status" value="1"/>
</dbReference>
<dbReference type="InterPro" id="IPR011992">
    <property type="entry name" value="EF-hand-dom_pair"/>
</dbReference>
<evidence type="ECO:0000313" key="5">
    <source>
        <dbReference type="EMBL" id="KAK7695592.1"/>
    </source>
</evidence>
<comment type="caution">
    <text evidence="5">The sequence shown here is derived from an EMBL/GenBank/DDBJ whole genome shotgun (WGS) entry which is preliminary data.</text>
</comment>
<dbReference type="SUPFAM" id="SSF50182">
    <property type="entry name" value="Sm-like ribonucleoproteins"/>
    <property type="match status" value="1"/>
</dbReference>
<evidence type="ECO:0000259" key="4">
    <source>
        <dbReference type="PROSITE" id="PS50222"/>
    </source>
</evidence>
<organism evidence="5 6">
    <name type="scientific">Cerrena zonata</name>
    <dbReference type="NCBI Taxonomy" id="2478898"/>
    <lineage>
        <taxon>Eukaryota</taxon>
        <taxon>Fungi</taxon>
        <taxon>Dikarya</taxon>
        <taxon>Basidiomycota</taxon>
        <taxon>Agaricomycotina</taxon>
        <taxon>Agaricomycetes</taxon>
        <taxon>Polyporales</taxon>
        <taxon>Cerrenaceae</taxon>
        <taxon>Cerrena</taxon>
    </lineage>
</organism>
<dbReference type="Pfam" id="PF00924">
    <property type="entry name" value="MS_channel_2nd"/>
    <property type="match status" value="1"/>
</dbReference>
<feature type="compositionally biased region" description="Basic residues" evidence="2">
    <location>
        <begin position="458"/>
        <end position="467"/>
    </location>
</feature>
<keyword evidence="1" id="KW-0106">Calcium</keyword>
<dbReference type="PANTHER" id="PTHR31323">
    <property type="entry name" value="MECHANOSENSITIVE ION CHANNEL PROTEIN MSY2"/>
    <property type="match status" value="1"/>
</dbReference>
<name>A0AAW0GYM4_9APHY</name>
<feature type="compositionally biased region" description="Polar residues" evidence="2">
    <location>
        <begin position="505"/>
        <end position="522"/>
    </location>
</feature>
<gene>
    <name evidence="5" type="ORF">QCA50_000228</name>
</gene>
<evidence type="ECO:0000256" key="3">
    <source>
        <dbReference type="SAM" id="Phobius"/>
    </source>
</evidence>
<feature type="domain" description="EF-hand" evidence="4">
    <location>
        <begin position="600"/>
        <end position="635"/>
    </location>
</feature>
<dbReference type="InterPro" id="IPR002048">
    <property type="entry name" value="EF_hand_dom"/>
</dbReference>
<dbReference type="GO" id="GO:0016020">
    <property type="term" value="C:membrane"/>
    <property type="evidence" value="ECO:0007669"/>
    <property type="project" value="InterPro"/>
</dbReference>
<dbReference type="GO" id="GO:0005262">
    <property type="term" value="F:calcium channel activity"/>
    <property type="evidence" value="ECO:0007669"/>
    <property type="project" value="TreeGrafter"/>
</dbReference>
<keyword evidence="3" id="KW-1133">Transmembrane helix</keyword>
<sequence>MTTTREAASDSQELSSRSHPAGNRPRQLDLFPSDYGDIDNPIPSPPYQRDLASSHLLLQDHPEHSPAYRSRSNLDLSATMGDQKTVDLTEDEPQVVDTKRKPSVHYGEDVTSPPPNSARPLFTRLESNYTDGDHGDTGSRTPSIAGTDTEDEDEDYDWSGEEDLVDEEAKFEQQMGTKKIKRPWGFRRIVTLLFSSLIGSTFLSGVIITPALLVHFFWYKPHPDDHRKYVKDNVEAWLFWAAANVTISWYLAFLIDIVPVLIRFFVSLTWGHVTESIKSKLDLYNSVKDTVKPVFYAASCWVSWVILFESIFQLYNPDDPDSSRAAYTPRVFDAIEFLFFFALVICAQKMLSHAIAFSFHRTAYRERLDSITHTLNVIEKLRRYRPKRGHAHKSSFAFGRQTPVLSAFALSPFSDKEQTDRGSRKPSPIPSRAGTPDRFGDVMSGNEADGEDPDATLVKKKKDKGKQRTSWLAQPVETAEPQSTTSTTRHHDYATSPHAYPPSVFSPSRSGAVTPNRKANSSEGDDDAGAIVHQAAKALKSAVLHDARNIRGKSDDDLGGLVWNVTSAHEAKRLARAIYTVFRKRNRNYLQPSDFEPAFKDKDEARAAFRVFDTDNNGDISRAEIKTTLIKVYKERRFLSRSMRDIGMALKTLDHILLFFALIILLFISLSVFDVNVGDSLTSLYSIGIALSFIFKNSASSAFDAIMFLFVTHPFDTGDRCFIDDENLVVKKMGLFATIFTRSDGTETYYFNSLLFTKFIINARRSAKTFENLTMQVAWRTPLEKLDALEQCLNDWLSTEPNRWFEPSTSVTLQKINYQRHLELTIGIGHNGLLSSSLDVELNVSVFYLQDMADWGLRLARKTAFHAAVQYYCRQLGIVAHEAAMPIAWADQDTMDYIPQTPGTHEEEEHDDTDSLAPPPKIPFDGASQQESRPLVLGFQPPSERHVGVRARKSKSRKAVLRTIGADG</sequence>
<dbReference type="InterPro" id="IPR006685">
    <property type="entry name" value="MscS_channel_2nd"/>
</dbReference>
<dbReference type="PANTHER" id="PTHR31323:SF1">
    <property type="entry name" value="MECHANOSENSITIVE ION CHANNEL PROTEIN"/>
    <property type="match status" value="1"/>
</dbReference>
<reference evidence="5 6" key="1">
    <citation type="submission" date="2022-09" db="EMBL/GenBank/DDBJ databases">
        <authorList>
            <person name="Palmer J.M."/>
        </authorList>
    </citation>
    <scope>NUCLEOTIDE SEQUENCE [LARGE SCALE GENOMIC DNA]</scope>
    <source>
        <strain evidence="5 6">DSM 7382</strain>
    </source>
</reference>
<accession>A0AAW0GYM4</accession>
<feature type="compositionally biased region" description="Acidic residues" evidence="2">
    <location>
        <begin position="148"/>
        <end position="157"/>
    </location>
</feature>
<keyword evidence="3" id="KW-0812">Transmembrane</keyword>
<dbReference type="GO" id="GO:0005509">
    <property type="term" value="F:calcium ion binding"/>
    <property type="evidence" value="ECO:0007669"/>
    <property type="project" value="InterPro"/>
</dbReference>
<protein>
    <recommendedName>
        <fullName evidence="4">EF-hand domain-containing protein</fullName>
    </recommendedName>
</protein>
<keyword evidence="3" id="KW-0472">Membrane</keyword>
<dbReference type="GO" id="GO:0006874">
    <property type="term" value="P:intracellular calcium ion homeostasis"/>
    <property type="evidence" value="ECO:0007669"/>
    <property type="project" value="TreeGrafter"/>
</dbReference>
<feature type="transmembrane region" description="Helical" evidence="3">
    <location>
        <begin position="294"/>
        <end position="315"/>
    </location>
</feature>
<evidence type="ECO:0000256" key="1">
    <source>
        <dbReference type="ARBA" id="ARBA00022837"/>
    </source>
</evidence>
<evidence type="ECO:0000256" key="2">
    <source>
        <dbReference type="SAM" id="MobiDB-lite"/>
    </source>
</evidence>
<feature type="compositionally biased region" description="Basic and acidic residues" evidence="2">
    <location>
        <begin position="414"/>
        <end position="423"/>
    </location>
</feature>
<keyword evidence="6" id="KW-1185">Reference proteome</keyword>
<feature type="transmembrane region" description="Helical" evidence="3">
    <location>
        <begin position="335"/>
        <end position="359"/>
    </location>
</feature>
<dbReference type="InterPro" id="IPR010920">
    <property type="entry name" value="LSM_dom_sf"/>
</dbReference>
<feature type="region of interest" description="Disordered" evidence="2">
    <location>
        <begin position="414"/>
        <end position="526"/>
    </location>
</feature>
<feature type="compositionally biased region" description="Polar residues" evidence="2">
    <location>
        <begin position="70"/>
        <end position="82"/>
    </location>
</feature>
<feature type="compositionally biased region" description="Polar residues" evidence="2">
    <location>
        <begin position="1"/>
        <end position="18"/>
    </location>
</feature>
<dbReference type="PROSITE" id="PS00018">
    <property type="entry name" value="EF_HAND_1"/>
    <property type="match status" value="1"/>
</dbReference>
<dbReference type="SUPFAM" id="SSF47473">
    <property type="entry name" value="EF-hand"/>
    <property type="match status" value="1"/>
</dbReference>
<dbReference type="Pfam" id="PF25886">
    <property type="entry name" value="Msy1"/>
    <property type="match status" value="1"/>
</dbReference>
<feature type="transmembrane region" description="Helical" evidence="3">
    <location>
        <begin position="247"/>
        <end position="273"/>
    </location>
</feature>
<evidence type="ECO:0000313" key="6">
    <source>
        <dbReference type="Proteomes" id="UP001385951"/>
    </source>
</evidence>
<feature type="transmembrane region" description="Helical" evidence="3">
    <location>
        <begin position="653"/>
        <end position="673"/>
    </location>
</feature>
<feature type="region of interest" description="Disordered" evidence="2">
    <location>
        <begin position="1"/>
        <end position="157"/>
    </location>
</feature>
<dbReference type="AlphaFoldDB" id="A0AAW0GYM4"/>
<dbReference type="InterPro" id="IPR058650">
    <property type="entry name" value="Msy1/2-like"/>
</dbReference>